<dbReference type="CDD" id="cd06223">
    <property type="entry name" value="PRTases_typeI"/>
    <property type="match status" value="1"/>
</dbReference>
<evidence type="ECO:0000256" key="9">
    <source>
        <dbReference type="ARBA" id="ARBA00022679"/>
    </source>
</evidence>
<evidence type="ECO:0000256" key="3">
    <source>
        <dbReference type="ARBA" id="ARBA00004659"/>
    </source>
</evidence>
<evidence type="ECO:0000259" key="12">
    <source>
        <dbReference type="Pfam" id="PF00156"/>
    </source>
</evidence>
<dbReference type="Pfam" id="PF00156">
    <property type="entry name" value="Pribosyltran"/>
    <property type="match status" value="1"/>
</dbReference>
<dbReference type="GO" id="GO:0019287">
    <property type="term" value="P:isopentenyl diphosphate biosynthetic process, mevalonate pathway"/>
    <property type="evidence" value="ECO:0007669"/>
    <property type="project" value="UniProtKB-UniPathway"/>
</dbReference>
<dbReference type="STRING" id="655827.E9EIV8"/>
<keyword evidence="9 13" id="KW-0808">Transferase</keyword>
<evidence type="ECO:0000313" key="14">
    <source>
        <dbReference type="Proteomes" id="UP000002499"/>
    </source>
</evidence>
<feature type="compositionally biased region" description="Basic residues" evidence="11">
    <location>
        <begin position="159"/>
        <end position="171"/>
    </location>
</feature>
<proteinExistence type="inferred from homology"/>
<gene>
    <name evidence="13" type="ORF">MAC_09806</name>
</gene>
<dbReference type="InterPro" id="IPR027417">
    <property type="entry name" value="P-loop_NTPase"/>
</dbReference>
<dbReference type="PANTHER" id="PTHR11776:SF7">
    <property type="entry name" value="PHOSPHORIBOSYLTRANSFERASE DOMAIN-CONTAINING PROTEIN"/>
    <property type="match status" value="1"/>
</dbReference>
<evidence type="ECO:0000256" key="4">
    <source>
        <dbReference type="ARBA" id="ARBA00008391"/>
    </source>
</evidence>
<dbReference type="GO" id="GO:0003999">
    <property type="term" value="F:adenine phosphoribosyltransferase activity"/>
    <property type="evidence" value="ECO:0007669"/>
    <property type="project" value="UniProtKB-EC"/>
</dbReference>
<evidence type="ECO:0000256" key="7">
    <source>
        <dbReference type="ARBA" id="ARBA00022490"/>
    </source>
</evidence>
<evidence type="ECO:0000256" key="10">
    <source>
        <dbReference type="ARBA" id="ARBA00022726"/>
    </source>
</evidence>
<keyword evidence="10" id="KW-0660">Purine salvage</keyword>
<keyword evidence="7" id="KW-0963">Cytoplasm</keyword>
<evidence type="ECO:0000256" key="11">
    <source>
        <dbReference type="SAM" id="MobiDB-lite"/>
    </source>
</evidence>
<dbReference type="UniPathway" id="UPA00057">
    <property type="reaction ID" value="UER00099"/>
</dbReference>
<dbReference type="InterPro" id="IPR000836">
    <property type="entry name" value="PRTase_dom"/>
</dbReference>
<comment type="similarity">
    <text evidence="4">Belongs to the purine/pyrimidine phosphoribosyltransferase family.</text>
</comment>
<name>E9EIV8_METAQ</name>
<dbReference type="Gene3D" id="3.40.50.2020">
    <property type="match status" value="1"/>
</dbReference>
<keyword evidence="8" id="KW-0328">Glycosyltransferase</keyword>
<evidence type="ECO:0000256" key="1">
    <source>
        <dbReference type="ARBA" id="ARBA00000868"/>
    </source>
</evidence>
<dbReference type="eggNOG" id="KOG1712">
    <property type="taxonomic scope" value="Eukaryota"/>
</dbReference>
<comment type="subunit">
    <text evidence="5">Homodimer.</text>
</comment>
<dbReference type="EMBL" id="GL698665">
    <property type="protein sequence ID" value="EFY84151.1"/>
    <property type="molecule type" value="Genomic_DNA"/>
</dbReference>
<accession>E9EIV8</accession>
<dbReference type="GO" id="GO:0006695">
    <property type="term" value="P:cholesterol biosynthetic process"/>
    <property type="evidence" value="ECO:0007669"/>
    <property type="project" value="InterPro"/>
</dbReference>
<feature type="domain" description="Phosphoribosyltransferase" evidence="12">
    <location>
        <begin position="341"/>
        <end position="438"/>
    </location>
</feature>
<dbReference type="HOGENOM" id="CLU_622681_0_0_1"/>
<dbReference type="Gene3D" id="3.40.50.300">
    <property type="entry name" value="P-loop containing nucleotide triphosphate hydrolases"/>
    <property type="match status" value="1"/>
</dbReference>
<dbReference type="InParanoid" id="E9EIV8"/>
<dbReference type="Pfam" id="PF04275">
    <property type="entry name" value="P-mevalo_kinase"/>
    <property type="match status" value="1"/>
</dbReference>
<dbReference type="EC" id="2.4.2.7" evidence="6"/>
<dbReference type="InterPro" id="IPR005919">
    <property type="entry name" value="Pmev_kin_anim"/>
</dbReference>
<protein>
    <recommendedName>
        <fullName evidence="6">adenine phosphoribosyltransferase</fullName>
        <ecNumber evidence="6">2.4.2.7</ecNumber>
    </recommendedName>
</protein>
<dbReference type="SUPFAM" id="SSF53271">
    <property type="entry name" value="PRTase-like"/>
    <property type="match status" value="1"/>
</dbReference>
<dbReference type="InterPro" id="IPR029057">
    <property type="entry name" value="PRTase-like"/>
</dbReference>
<comment type="catalytic activity">
    <reaction evidence="1">
        <text>AMP + diphosphate = 5-phospho-alpha-D-ribose 1-diphosphate + adenine</text>
        <dbReference type="Rhea" id="RHEA:16609"/>
        <dbReference type="ChEBI" id="CHEBI:16708"/>
        <dbReference type="ChEBI" id="CHEBI:33019"/>
        <dbReference type="ChEBI" id="CHEBI:58017"/>
        <dbReference type="ChEBI" id="CHEBI:456215"/>
        <dbReference type="EC" id="2.4.2.7"/>
    </reaction>
</comment>
<dbReference type="GO" id="GO:0006166">
    <property type="term" value="P:purine ribonucleoside salvage"/>
    <property type="evidence" value="ECO:0007669"/>
    <property type="project" value="UniProtKB-KW"/>
</dbReference>
<keyword evidence="14" id="KW-1185">Reference proteome</keyword>
<evidence type="ECO:0000256" key="6">
    <source>
        <dbReference type="ARBA" id="ARBA00011893"/>
    </source>
</evidence>
<dbReference type="PANTHER" id="PTHR11776">
    <property type="entry name" value="ADENINE PHOSPHORIBOSYLTRANSFERASE"/>
    <property type="match status" value="1"/>
</dbReference>
<dbReference type="Proteomes" id="UP000002499">
    <property type="component" value="Unassembled WGS sequence"/>
</dbReference>
<dbReference type="GeneID" id="19254117"/>
<dbReference type="GO" id="GO:0004631">
    <property type="term" value="F:phosphomevalonate kinase activity"/>
    <property type="evidence" value="ECO:0007669"/>
    <property type="project" value="InterPro"/>
</dbReference>
<comment type="pathway">
    <text evidence="3">Purine metabolism; AMP biosynthesis via salvage pathway; AMP from adenine: step 1/1.</text>
</comment>
<reference evidence="13 14" key="1">
    <citation type="journal article" date="2011" name="PLoS Genet.">
        <title>Genome sequencing and comparative transcriptomics of the model entomopathogenic fungi Metarhizium anisopliae and M. acridum.</title>
        <authorList>
            <person name="Gao Q."/>
            <person name="Jin K."/>
            <person name="Ying S.H."/>
            <person name="Zhang Y."/>
            <person name="Xiao G."/>
            <person name="Shang Y."/>
            <person name="Duan Z."/>
            <person name="Hu X."/>
            <person name="Xie X.Q."/>
            <person name="Zhou G."/>
            <person name="Peng G."/>
            <person name="Luo Z."/>
            <person name="Huang W."/>
            <person name="Wang B."/>
            <person name="Fang W."/>
            <person name="Wang S."/>
            <person name="Zhong Y."/>
            <person name="Ma L.J."/>
            <person name="St Leger R.J."/>
            <person name="Zhao G.P."/>
            <person name="Pei Y."/>
            <person name="Feng M.G."/>
            <person name="Xia Y."/>
            <person name="Wang C."/>
        </authorList>
    </citation>
    <scope>NUCLEOTIDE SEQUENCE [LARGE SCALE GENOMIC DNA]</scope>
    <source>
        <strain evidence="13 14">CQMa 102</strain>
    </source>
</reference>
<dbReference type="KEGG" id="maw:19254117"/>
<evidence type="ECO:0000256" key="5">
    <source>
        <dbReference type="ARBA" id="ARBA00011738"/>
    </source>
</evidence>
<evidence type="ECO:0000256" key="8">
    <source>
        <dbReference type="ARBA" id="ARBA00022676"/>
    </source>
</evidence>
<dbReference type="AlphaFoldDB" id="E9EIV8"/>
<comment type="subcellular location">
    <subcellularLocation>
        <location evidence="2">Cytoplasm</location>
    </subcellularLocation>
</comment>
<feature type="region of interest" description="Disordered" evidence="11">
    <location>
        <begin position="159"/>
        <end position="215"/>
    </location>
</feature>
<evidence type="ECO:0000313" key="13">
    <source>
        <dbReference type="EMBL" id="EFY84151.1"/>
    </source>
</evidence>
<dbReference type="OrthoDB" id="4936827at2759"/>
<organism evidence="14">
    <name type="scientific">Metarhizium acridum (strain CQMa 102)</name>
    <dbReference type="NCBI Taxonomy" id="655827"/>
    <lineage>
        <taxon>Eukaryota</taxon>
        <taxon>Fungi</taxon>
        <taxon>Dikarya</taxon>
        <taxon>Ascomycota</taxon>
        <taxon>Pezizomycotina</taxon>
        <taxon>Sordariomycetes</taxon>
        <taxon>Hypocreomycetidae</taxon>
        <taxon>Hypocreales</taxon>
        <taxon>Clavicipitaceae</taxon>
        <taxon>Metarhizium</taxon>
    </lineage>
</organism>
<dbReference type="InterPro" id="IPR050120">
    <property type="entry name" value="Adenine_PRTase"/>
</dbReference>
<dbReference type="GO" id="GO:0005829">
    <property type="term" value="C:cytosol"/>
    <property type="evidence" value="ECO:0007669"/>
    <property type="project" value="TreeGrafter"/>
</dbReference>
<evidence type="ECO:0000256" key="2">
    <source>
        <dbReference type="ARBA" id="ARBA00004496"/>
    </source>
</evidence>
<sequence length="440" mass="49019">MWVNGEYDPWTPATVSSKSRPGGPLKSSKQAPVWIVSNTNYDGIFTSYNGIFTNYDGIFTNYDGIFTNYDGIFTNYDGIFTSYNGIFTNEDGIFTRQDGRALRIENVHDGVRDLFSEADWDFACCLVPRPRWNRSCSSFRTMGIQRDWRVVALEQRSLRRRPGAGSQRHRFGSQSFRTEPAALDPSQADLGSAKRPGLCLSTGQSTDGADAHHSRYRQKLRRQGLLRRHLGLHRHQMCPPKLTARAISIGDTTKREYAEAAWADLQRLLRDRRYKEQHRAALTAFFQEQLHHRSRLREEHFLDAVKDAMDVDMLLITGMRDKAPVVAFRTWPQAADCSSMAKADLVACCEVGGFVYALALALRVGASLALIREAGKLPPPTISVIKSPSHISSCASHGTVEKGIEMGLNIVPRGASVVVVDDVLATGKTLCAVLQLLGPR</sequence>